<proteinExistence type="predicted"/>
<dbReference type="PANTHER" id="PTHR22710">
    <property type="entry name" value="X-RAY RADIATION RESISTANCE ASSOCIATED PROTEIN 1 XRRA1"/>
    <property type="match status" value="1"/>
</dbReference>
<keyword evidence="7" id="KW-1185">Reference proteome</keyword>
<evidence type="ECO:0000256" key="2">
    <source>
        <dbReference type="ARBA" id="ARBA00022490"/>
    </source>
</evidence>
<evidence type="ECO:0000313" key="6">
    <source>
        <dbReference type="EMBL" id="KAK7089943.1"/>
    </source>
</evidence>
<reference evidence="6 7" key="1">
    <citation type="submission" date="2024-02" db="EMBL/GenBank/DDBJ databases">
        <title>Chromosome-scale genome assembly of the rough periwinkle Littorina saxatilis.</title>
        <authorList>
            <person name="De Jode A."/>
            <person name="Faria R."/>
            <person name="Formenti G."/>
            <person name="Sims Y."/>
            <person name="Smith T.P."/>
            <person name="Tracey A."/>
            <person name="Wood J.M.D."/>
            <person name="Zagrodzka Z.B."/>
            <person name="Johannesson K."/>
            <person name="Butlin R.K."/>
            <person name="Leder E.H."/>
        </authorList>
    </citation>
    <scope>NUCLEOTIDE SEQUENCE [LARGE SCALE GENOMIC DNA]</scope>
    <source>
        <strain evidence="6">Snail1</strain>
        <tissue evidence="6">Muscle</tissue>
    </source>
</reference>
<sequence length="803" mass="91381">MALAGIKLESDCGGFVSNCFPVRGLNKRDALGGDGAWFVAHRAEQRRRFKAVLCAKPRTYSRIREERKRAEDEGVGMTASQFEEAEQEESEQPVLDGYFLMKHCCIEDPADLCSVNIASLELSEVKEEDFEIFDNVAYINAGENYLPFEAFRGFPSLRELEMPLNGLRSLKFQMTDFPTLEVLELSYNNLSHDDILKLGLLPRLRVLHLTGNNFSTLPPDMSLPYISSDRKIRRQRFAKLEVLLLDDNKLSDISVFAALAGVPKLRHINMEKNKIFCIPQLKCVEGRVVTHDSSPPKRPESGRRSARRSKSRQSGLLSARKEAEEQLKQQPAEHVGHPSSLVEGEVTENKESQNDADLTELMKDDFSLGGLEDRITELEEETEKGIGPGIDPVTGKPVQGDYVPKALPPFPELRYLNLANNRIREEDALLAVAVWPMLVHLVIHNNPLTTDHKGEPPLLRRFLTDRLGIKLQRKEQPRLVKPNIDVPKSKSRQVSDFVPKVPRSTIEERLQQLALEAPKTAPAIDPVPAKSWLAEDRTLSGLDLETSKRMPLPPIPHTPPSAQTARSQAWGDKPQWEETQVGEEGEEGAQVRPDSGAFFMTQVDGQDEEQEGEKKSKKGSTAKRADKKDKNTNNSNNFNDDRYKLLMDIDSNVEMEVELPKDIQGNVRALKHALGHTLVYRDASVDLDRVKRTVPEFRRAPVPPAKPHKSRQERIDEVLMLLRNRETIDEETLINVLKDPQLCRKKFPDAKHLLSQIQRRYNAVRRANGQPMVLPQEIMCRHCEQEERRRFKKPLYLYRLHRK</sequence>
<dbReference type="EMBL" id="JBAMIC010000024">
    <property type="protein sequence ID" value="KAK7089943.1"/>
    <property type="molecule type" value="Genomic_DNA"/>
</dbReference>
<evidence type="ECO:0000256" key="4">
    <source>
        <dbReference type="ARBA" id="ARBA00022737"/>
    </source>
</evidence>
<comment type="caution">
    <text evidence="6">The sequence shown here is derived from an EMBL/GenBank/DDBJ whole genome shotgun (WGS) entry which is preliminary data.</text>
</comment>
<evidence type="ECO:0000256" key="3">
    <source>
        <dbReference type="ARBA" id="ARBA00022614"/>
    </source>
</evidence>
<keyword evidence="3" id="KW-0433">Leucine-rich repeat</keyword>
<dbReference type="GO" id="GO:0005737">
    <property type="term" value="C:cytoplasm"/>
    <property type="evidence" value="ECO:0007669"/>
    <property type="project" value="UniProtKB-SubCell"/>
</dbReference>
<dbReference type="AlphaFoldDB" id="A0AAN9FZG5"/>
<evidence type="ECO:0000313" key="7">
    <source>
        <dbReference type="Proteomes" id="UP001374579"/>
    </source>
</evidence>
<evidence type="ECO:0000256" key="5">
    <source>
        <dbReference type="SAM" id="MobiDB-lite"/>
    </source>
</evidence>
<dbReference type="PANTHER" id="PTHR22710:SF2">
    <property type="entry name" value="X-RAY RADIATION RESISTANCE-ASSOCIATED PROTEIN 1"/>
    <property type="match status" value="1"/>
</dbReference>
<evidence type="ECO:0008006" key="8">
    <source>
        <dbReference type="Google" id="ProtNLM"/>
    </source>
</evidence>
<name>A0AAN9FZG5_9CAEN</name>
<dbReference type="SMART" id="SM00369">
    <property type="entry name" value="LRR_TYP"/>
    <property type="match status" value="3"/>
</dbReference>
<feature type="region of interest" description="Disordered" evidence="5">
    <location>
        <begin position="544"/>
        <end position="640"/>
    </location>
</feature>
<dbReference type="InterPro" id="IPR003591">
    <property type="entry name" value="Leu-rich_rpt_typical-subtyp"/>
</dbReference>
<dbReference type="Pfam" id="PF00560">
    <property type="entry name" value="LRR_1"/>
    <property type="match status" value="1"/>
</dbReference>
<comment type="subcellular location">
    <subcellularLocation>
        <location evidence="1">Cytoplasm</location>
    </subcellularLocation>
</comment>
<dbReference type="Gene3D" id="3.80.10.10">
    <property type="entry name" value="Ribonuclease Inhibitor"/>
    <property type="match status" value="2"/>
</dbReference>
<accession>A0AAN9FZG5</accession>
<feature type="compositionally biased region" description="Basic and acidic residues" evidence="5">
    <location>
        <begin position="288"/>
        <end position="303"/>
    </location>
</feature>
<dbReference type="Proteomes" id="UP001374579">
    <property type="component" value="Unassembled WGS sequence"/>
</dbReference>
<dbReference type="GO" id="GO:0005634">
    <property type="term" value="C:nucleus"/>
    <property type="evidence" value="ECO:0007669"/>
    <property type="project" value="TreeGrafter"/>
</dbReference>
<dbReference type="SUPFAM" id="SSF52058">
    <property type="entry name" value="L domain-like"/>
    <property type="match status" value="1"/>
</dbReference>
<feature type="region of interest" description="Disordered" evidence="5">
    <location>
        <begin position="288"/>
        <end position="357"/>
    </location>
</feature>
<evidence type="ECO:0000256" key="1">
    <source>
        <dbReference type="ARBA" id="ARBA00004496"/>
    </source>
</evidence>
<dbReference type="InterPro" id="IPR001611">
    <property type="entry name" value="Leu-rich_rpt"/>
</dbReference>
<keyword evidence="4" id="KW-0677">Repeat</keyword>
<feature type="region of interest" description="Disordered" evidence="5">
    <location>
        <begin position="65"/>
        <end position="87"/>
    </location>
</feature>
<keyword evidence="2" id="KW-0963">Cytoplasm</keyword>
<dbReference type="InterPro" id="IPR032675">
    <property type="entry name" value="LRR_dom_sf"/>
</dbReference>
<protein>
    <recommendedName>
        <fullName evidence="8">X-ray radiation resistance-associated protein 1</fullName>
    </recommendedName>
</protein>
<dbReference type="PROSITE" id="PS51450">
    <property type="entry name" value="LRR"/>
    <property type="match status" value="3"/>
</dbReference>
<gene>
    <name evidence="6" type="ORF">V1264_009816</name>
</gene>
<organism evidence="6 7">
    <name type="scientific">Littorina saxatilis</name>
    <dbReference type="NCBI Taxonomy" id="31220"/>
    <lineage>
        <taxon>Eukaryota</taxon>
        <taxon>Metazoa</taxon>
        <taxon>Spiralia</taxon>
        <taxon>Lophotrochozoa</taxon>
        <taxon>Mollusca</taxon>
        <taxon>Gastropoda</taxon>
        <taxon>Caenogastropoda</taxon>
        <taxon>Littorinimorpha</taxon>
        <taxon>Littorinoidea</taxon>
        <taxon>Littorinidae</taxon>
        <taxon>Littorina</taxon>
    </lineage>
</organism>